<sequence length="316" mass="34062">MYRIGIDIGGTNMRVGIFDDGGNLVVKEKILTNAQEGATVAIKRLKLLINEVLNSKEVDKTQKIKGIGVGSPGPLDPWKGEIQSPPNLPGWDNIPLRQNLQDKYNLPVFLHNDANAAALGEFLYAYNKEVKNLVYITVSTGIGGGIISDGKLMLGDKGSAGEVGHIIIRPDGNMCSCGNRGCLEAQASGTGIFTRTQEALKNYDRPTILKNFDLLSSKEIIEAANLGDSFAKHIIEEVQMDLALGIVNIAHAYNPQKIVFGGGVMQSGDTFIQPVIERAREMILPSMAENLDFSVTKLGGDLGLFGAAALVDYFQD</sequence>
<evidence type="ECO:0000313" key="2">
    <source>
        <dbReference type="EMBL" id="MDQ0256079.1"/>
    </source>
</evidence>
<dbReference type="InterPro" id="IPR049874">
    <property type="entry name" value="ROK_cs"/>
</dbReference>
<dbReference type="EMBL" id="JAUSUG010000014">
    <property type="protein sequence ID" value="MDQ0256079.1"/>
    <property type="molecule type" value="Genomic_DNA"/>
</dbReference>
<dbReference type="GO" id="GO:0004340">
    <property type="term" value="F:glucokinase activity"/>
    <property type="evidence" value="ECO:0007669"/>
    <property type="project" value="UniProtKB-EC"/>
</dbReference>
<dbReference type="InterPro" id="IPR043129">
    <property type="entry name" value="ATPase_NBD"/>
</dbReference>
<evidence type="ECO:0000256" key="1">
    <source>
        <dbReference type="ARBA" id="ARBA00006479"/>
    </source>
</evidence>
<dbReference type="Gene3D" id="3.30.420.40">
    <property type="match status" value="2"/>
</dbReference>
<proteinExistence type="inferred from homology"/>
<comment type="similarity">
    <text evidence="1">Belongs to the ROK (NagC/XylR) family.</text>
</comment>
<gene>
    <name evidence="2" type="ORF">J2S74_003478</name>
</gene>
<dbReference type="InterPro" id="IPR000600">
    <property type="entry name" value="ROK"/>
</dbReference>
<dbReference type="PANTHER" id="PTHR18964:SF149">
    <property type="entry name" value="BIFUNCTIONAL UDP-N-ACETYLGLUCOSAMINE 2-EPIMERASE_N-ACETYLMANNOSAMINE KINASE"/>
    <property type="match status" value="1"/>
</dbReference>
<organism evidence="2 3">
    <name type="scientific">Evansella vedderi</name>
    <dbReference type="NCBI Taxonomy" id="38282"/>
    <lineage>
        <taxon>Bacteria</taxon>
        <taxon>Bacillati</taxon>
        <taxon>Bacillota</taxon>
        <taxon>Bacilli</taxon>
        <taxon>Bacillales</taxon>
        <taxon>Bacillaceae</taxon>
        <taxon>Evansella</taxon>
    </lineage>
</organism>
<dbReference type="SUPFAM" id="SSF53067">
    <property type="entry name" value="Actin-like ATPase domain"/>
    <property type="match status" value="1"/>
</dbReference>
<dbReference type="Pfam" id="PF00480">
    <property type="entry name" value="ROK"/>
    <property type="match status" value="1"/>
</dbReference>
<dbReference type="RefSeq" id="WP_307327650.1">
    <property type="nucleotide sequence ID" value="NZ_JAUSUG010000014.1"/>
</dbReference>
<keyword evidence="2" id="KW-0808">Transferase</keyword>
<dbReference type="PANTHER" id="PTHR18964">
    <property type="entry name" value="ROK (REPRESSOR, ORF, KINASE) FAMILY"/>
    <property type="match status" value="1"/>
</dbReference>
<reference evidence="2 3" key="1">
    <citation type="submission" date="2023-07" db="EMBL/GenBank/DDBJ databases">
        <title>Genomic Encyclopedia of Type Strains, Phase IV (KMG-IV): sequencing the most valuable type-strain genomes for metagenomic binning, comparative biology and taxonomic classification.</title>
        <authorList>
            <person name="Goeker M."/>
        </authorList>
    </citation>
    <scope>NUCLEOTIDE SEQUENCE [LARGE SCALE GENOMIC DNA]</scope>
    <source>
        <strain evidence="2 3">DSM 9768</strain>
    </source>
</reference>
<accession>A0ABT9ZXW2</accession>
<keyword evidence="3" id="KW-1185">Reference proteome</keyword>
<protein>
    <submittedName>
        <fullName evidence="2">Glucokinase</fullName>
        <ecNumber evidence="2">2.7.1.2</ecNumber>
    </submittedName>
</protein>
<dbReference type="Proteomes" id="UP001230005">
    <property type="component" value="Unassembled WGS sequence"/>
</dbReference>
<dbReference type="PROSITE" id="PS01125">
    <property type="entry name" value="ROK"/>
    <property type="match status" value="1"/>
</dbReference>
<evidence type="ECO:0000313" key="3">
    <source>
        <dbReference type="Proteomes" id="UP001230005"/>
    </source>
</evidence>
<name>A0ABT9ZXW2_9BACI</name>
<dbReference type="EC" id="2.7.1.2" evidence="2"/>
<comment type="caution">
    <text evidence="2">The sequence shown here is derived from an EMBL/GenBank/DDBJ whole genome shotgun (WGS) entry which is preliminary data.</text>
</comment>